<accession>A4TYW3</accession>
<reference evidence="1" key="1">
    <citation type="journal article" date="2007" name="J. Bacteriol.">
        <title>Comparative genome analysis of four magnetotactic bacteria reveals a complex set of group-specific genes implicated in magnetosome biomineralization and function.</title>
        <authorList>
            <person name="Richter M."/>
            <person name="Kube M."/>
            <person name="Bazylinski D.A."/>
            <person name="Lombardot T."/>
            <person name="Gloeckner F.O."/>
            <person name="Reinhardt R."/>
            <person name="Schueler D."/>
        </authorList>
    </citation>
    <scope>NUCLEOTIDE SEQUENCE</scope>
    <source>
        <strain evidence="1">MSR-1</strain>
    </source>
</reference>
<name>A4TYW3_9PROT</name>
<organism evidence="1">
    <name type="scientific">Magnetospirillum gryphiswaldense</name>
    <dbReference type="NCBI Taxonomy" id="55518"/>
    <lineage>
        <taxon>Bacteria</taxon>
        <taxon>Pseudomonadati</taxon>
        <taxon>Pseudomonadota</taxon>
        <taxon>Alphaproteobacteria</taxon>
        <taxon>Rhodospirillales</taxon>
        <taxon>Rhodospirillaceae</taxon>
        <taxon>Magnetospirillum</taxon>
    </lineage>
</organism>
<dbReference type="AlphaFoldDB" id="A4TYW3"/>
<dbReference type="EMBL" id="CU459003">
    <property type="protein sequence ID" value="CAM75820.1"/>
    <property type="molecule type" value="Genomic_DNA"/>
</dbReference>
<sequence>MRLAPAGKEIRHHSLVFQGGEGGDLQVLAATDTFLR</sequence>
<proteinExistence type="predicted"/>
<protein>
    <submittedName>
        <fullName evidence="1">Uncharacterized protein</fullName>
    </submittedName>
</protein>
<evidence type="ECO:0000313" key="1">
    <source>
        <dbReference type="EMBL" id="CAM75820.1"/>
    </source>
</evidence>
<gene>
    <name evidence="1" type="ORF">MGR_0436</name>
</gene>